<accession>A0AAE1TWE1</accession>
<name>A0AAE1TWE1_9EUCA</name>
<protein>
    <submittedName>
        <fullName evidence="1">Uncharacterized protein</fullName>
    </submittedName>
</protein>
<reference evidence="1" key="1">
    <citation type="submission" date="2023-11" db="EMBL/GenBank/DDBJ databases">
        <title>Genome assemblies of two species of porcelain crab, Petrolisthes cinctipes and Petrolisthes manimaculis (Anomura: Porcellanidae).</title>
        <authorList>
            <person name="Angst P."/>
        </authorList>
    </citation>
    <scope>NUCLEOTIDE SEQUENCE</scope>
    <source>
        <strain evidence="1">PB745_02</strain>
        <tissue evidence="1">Gill</tissue>
    </source>
</reference>
<proteinExistence type="predicted"/>
<organism evidence="1 2">
    <name type="scientific">Petrolisthes manimaculis</name>
    <dbReference type="NCBI Taxonomy" id="1843537"/>
    <lineage>
        <taxon>Eukaryota</taxon>
        <taxon>Metazoa</taxon>
        <taxon>Ecdysozoa</taxon>
        <taxon>Arthropoda</taxon>
        <taxon>Crustacea</taxon>
        <taxon>Multicrustacea</taxon>
        <taxon>Malacostraca</taxon>
        <taxon>Eumalacostraca</taxon>
        <taxon>Eucarida</taxon>
        <taxon>Decapoda</taxon>
        <taxon>Pleocyemata</taxon>
        <taxon>Anomura</taxon>
        <taxon>Galatheoidea</taxon>
        <taxon>Porcellanidae</taxon>
        <taxon>Petrolisthes</taxon>
    </lineage>
</organism>
<comment type="caution">
    <text evidence="1">The sequence shown here is derived from an EMBL/GenBank/DDBJ whole genome shotgun (WGS) entry which is preliminary data.</text>
</comment>
<gene>
    <name evidence="1" type="ORF">Pmani_027566</name>
</gene>
<evidence type="ECO:0000313" key="2">
    <source>
        <dbReference type="Proteomes" id="UP001292094"/>
    </source>
</evidence>
<evidence type="ECO:0000313" key="1">
    <source>
        <dbReference type="EMBL" id="KAK4300227.1"/>
    </source>
</evidence>
<dbReference type="AlphaFoldDB" id="A0AAE1TWE1"/>
<dbReference type="EMBL" id="JAWZYT010003094">
    <property type="protein sequence ID" value="KAK4300227.1"/>
    <property type="molecule type" value="Genomic_DNA"/>
</dbReference>
<keyword evidence="2" id="KW-1185">Reference proteome</keyword>
<sequence length="97" mass="10211">MATSKTGTPQEGLHIPLRLCHSRDSTQTGGRWQGGPGDGGVVVLVVWGASLPSVKSVRRGVSDRRAGVKAAYTTFSLRPPTHTPIQAPCGRPPVCHT</sequence>
<dbReference type="Proteomes" id="UP001292094">
    <property type="component" value="Unassembled WGS sequence"/>
</dbReference>